<dbReference type="InterPro" id="IPR009000">
    <property type="entry name" value="Transl_B-barrel_sf"/>
</dbReference>
<organism evidence="10 11">
    <name type="scientific">Kushneria avicenniae</name>
    <dbReference type="NCBI Taxonomy" id="402385"/>
    <lineage>
        <taxon>Bacteria</taxon>
        <taxon>Pseudomonadati</taxon>
        <taxon>Pseudomonadota</taxon>
        <taxon>Gammaproteobacteria</taxon>
        <taxon>Oceanospirillales</taxon>
        <taxon>Halomonadaceae</taxon>
        <taxon>Kushneria</taxon>
    </lineage>
</organism>
<dbReference type="PANTHER" id="PTHR43721">
    <property type="entry name" value="ELONGATION FACTOR TU-RELATED"/>
    <property type="match status" value="1"/>
</dbReference>
<evidence type="ECO:0000313" key="10">
    <source>
        <dbReference type="EMBL" id="SFC84871.1"/>
    </source>
</evidence>
<evidence type="ECO:0000256" key="6">
    <source>
        <dbReference type="ARBA" id="ARBA00023134"/>
    </source>
</evidence>
<dbReference type="Proteomes" id="UP000199046">
    <property type="component" value="Unassembled WGS sequence"/>
</dbReference>
<dbReference type="GO" id="GO:0003746">
    <property type="term" value="F:translation elongation factor activity"/>
    <property type="evidence" value="ECO:0007669"/>
    <property type="project" value="UniProtKB-KW"/>
</dbReference>
<dbReference type="InterPro" id="IPR004535">
    <property type="entry name" value="Transl_elong_SelB"/>
</dbReference>
<dbReference type="InterPro" id="IPR050055">
    <property type="entry name" value="EF-Tu_GTPase"/>
</dbReference>
<dbReference type="CDD" id="cd15491">
    <property type="entry name" value="selB_III"/>
    <property type="match status" value="1"/>
</dbReference>
<name>A0A1I1MHB0_9GAMM</name>
<dbReference type="Pfam" id="PF21214">
    <property type="entry name" value="WHD_2nd_SelB_bact"/>
    <property type="match status" value="1"/>
</dbReference>
<evidence type="ECO:0000256" key="3">
    <source>
        <dbReference type="ARBA" id="ARBA00022490"/>
    </source>
</evidence>
<keyword evidence="11" id="KW-1185">Reference proteome</keyword>
<evidence type="ECO:0000256" key="8">
    <source>
        <dbReference type="ARBA" id="ARBA00031615"/>
    </source>
</evidence>
<dbReference type="InterPro" id="IPR027417">
    <property type="entry name" value="P-loop_NTPase"/>
</dbReference>
<keyword evidence="5" id="KW-0648">Protein biosynthesis</keyword>
<proteinExistence type="predicted"/>
<evidence type="ECO:0000256" key="7">
    <source>
        <dbReference type="ARBA" id="ARBA00025526"/>
    </source>
</evidence>
<dbReference type="GO" id="GO:0005737">
    <property type="term" value="C:cytoplasm"/>
    <property type="evidence" value="ECO:0007669"/>
    <property type="project" value="UniProtKB-SubCell"/>
</dbReference>
<dbReference type="InterPro" id="IPR036388">
    <property type="entry name" value="WH-like_DNA-bd_sf"/>
</dbReference>
<dbReference type="Pfam" id="PF25461">
    <property type="entry name" value="Beta-barrel_SelB"/>
    <property type="match status" value="1"/>
</dbReference>
<dbReference type="InterPro" id="IPR015191">
    <property type="entry name" value="SelB_WHD4"/>
</dbReference>
<dbReference type="PANTHER" id="PTHR43721:SF22">
    <property type="entry name" value="ELONGATION FACTOR TU, MITOCHONDRIAL"/>
    <property type="match status" value="1"/>
</dbReference>
<dbReference type="EMBL" id="FOLY01000007">
    <property type="protein sequence ID" value="SFC84871.1"/>
    <property type="molecule type" value="Genomic_DNA"/>
</dbReference>
<dbReference type="STRING" id="402385.SAMN05421848_2957"/>
<sequence>MIVGTAGHVDHGKTALIHALTGVSTDRLREEQARGLTIEAGYAYPDMDDGIELGFIDVPGHEKFIHNMLSGVAGIDTMLLVVAADDGVMPQTREHMQILRLLGIDRGVVALTKCDLVEPGRRLEVHEDIRALLAGSTLEDSMILEVSSRTGEGIEELREELWQRARASDAEPVQGSFRMAVDRAFTKTGSGLVVTGTIVAGEITVGDSVRLFPSGHEARVRGLRRQGRVAEYARQGDRLALNLAGPGIDRETVERGDWVVAQTLATPALTRVDISLELLENAPALDHWSGVHLHLGASHVTGRISLLEGQQLLPGGHMLAQMILDAPLHTCLGDRVIVRDHGARHTIGGGIVLDGSPPRRGQRSSARLQWLESCRQAVMSHPGVISLTEPLKAALTLRPDGPDVYGLARNFNRTPASLANAFEALGAWVISAGPEMRAFSPESLESLRGRILEVVTENHEREPAMLGTERERLRRQVVPNMPSALFRQILQPLLTEGMLKQQGPFLSLPAHQAALSAEDEALWQQIQGYLAETPYDPPRVRDLAGLENIDETRVRQVLTSAAQLGRVYHVRRDHFFLARSVHDMAEMIQQIEVQQGAAHVASFRDRLGVGRKLAVLILEFFDRIGYTRRVRDDHVVRRADMWH</sequence>
<dbReference type="AlphaFoldDB" id="A0A1I1MHB0"/>
<dbReference type="SUPFAM" id="SSF46785">
    <property type="entry name" value="Winged helix' DNA-binding domain"/>
    <property type="match status" value="3"/>
</dbReference>
<dbReference type="Gene3D" id="3.40.50.300">
    <property type="entry name" value="P-loop containing nucleotide triphosphate hydrolases"/>
    <property type="match status" value="1"/>
</dbReference>
<dbReference type="SUPFAM" id="SSF50465">
    <property type="entry name" value="EF-Tu/eEF-1alpha/eIF2-gamma C-terminal domain"/>
    <property type="match status" value="1"/>
</dbReference>
<dbReference type="Gene3D" id="2.40.30.10">
    <property type="entry name" value="Translation factors"/>
    <property type="match status" value="1"/>
</dbReference>
<dbReference type="Pfam" id="PF09106">
    <property type="entry name" value="WHD_2nd_SelB"/>
    <property type="match status" value="1"/>
</dbReference>
<evidence type="ECO:0000259" key="9">
    <source>
        <dbReference type="PROSITE" id="PS51722"/>
    </source>
</evidence>
<evidence type="ECO:0000313" key="11">
    <source>
        <dbReference type="Proteomes" id="UP000199046"/>
    </source>
</evidence>
<dbReference type="RefSeq" id="WP_090135559.1">
    <property type="nucleotide sequence ID" value="NZ_FOLY01000007.1"/>
</dbReference>
<dbReference type="InterPro" id="IPR036390">
    <property type="entry name" value="WH_DNA-bd_sf"/>
</dbReference>
<dbReference type="GO" id="GO:0005525">
    <property type="term" value="F:GTP binding"/>
    <property type="evidence" value="ECO:0007669"/>
    <property type="project" value="UniProtKB-KW"/>
</dbReference>
<comment type="subcellular location">
    <subcellularLocation>
        <location evidence="1">Cytoplasm</location>
    </subcellularLocation>
</comment>
<feature type="domain" description="Tr-type G" evidence="9">
    <location>
        <begin position="1"/>
        <end position="173"/>
    </location>
</feature>
<evidence type="ECO:0000256" key="2">
    <source>
        <dbReference type="ARBA" id="ARBA00015953"/>
    </source>
</evidence>
<evidence type="ECO:0000256" key="4">
    <source>
        <dbReference type="ARBA" id="ARBA00022741"/>
    </source>
</evidence>
<dbReference type="InterPro" id="IPR000795">
    <property type="entry name" value="T_Tr_GTP-bd_dom"/>
</dbReference>
<dbReference type="Pfam" id="PF09107">
    <property type="entry name" value="WHD_3rd_SelB"/>
    <property type="match status" value="1"/>
</dbReference>
<dbReference type="GO" id="GO:0003723">
    <property type="term" value="F:RNA binding"/>
    <property type="evidence" value="ECO:0007669"/>
    <property type="project" value="InterPro"/>
</dbReference>
<dbReference type="SUPFAM" id="SSF52540">
    <property type="entry name" value="P-loop containing nucleoside triphosphate hydrolases"/>
    <property type="match status" value="1"/>
</dbReference>
<reference evidence="11" key="1">
    <citation type="submission" date="2016-10" db="EMBL/GenBank/DDBJ databases">
        <authorList>
            <person name="Varghese N."/>
            <person name="Submissions S."/>
        </authorList>
    </citation>
    <scope>NUCLEOTIDE SEQUENCE [LARGE SCALE GENOMIC DNA]</scope>
    <source>
        <strain evidence="11">DSM 23439</strain>
    </source>
</reference>
<dbReference type="NCBIfam" id="TIGR00475">
    <property type="entry name" value="selB"/>
    <property type="match status" value="1"/>
</dbReference>
<dbReference type="InterPro" id="IPR009001">
    <property type="entry name" value="Transl_elong_EF1A/Init_IF2_C"/>
</dbReference>
<accession>A0A1I1MHB0</accession>
<dbReference type="GO" id="GO:0003924">
    <property type="term" value="F:GTPase activity"/>
    <property type="evidence" value="ECO:0007669"/>
    <property type="project" value="InterPro"/>
</dbReference>
<keyword evidence="10" id="KW-0251">Elongation factor</keyword>
<evidence type="ECO:0000256" key="1">
    <source>
        <dbReference type="ARBA" id="ARBA00004496"/>
    </source>
</evidence>
<dbReference type="Pfam" id="PF03144">
    <property type="entry name" value="GTP_EFTU_D2"/>
    <property type="match status" value="1"/>
</dbReference>
<keyword evidence="4" id="KW-0547">Nucleotide-binding</keyword>
<dbReference type="GO" id="GO:0001514">
    <property type="term" value="P:selenocysteine incorporation"/>
    <property type="evidence" value="ECO:0007669"/>
    <property type="project" value="InterPro"/>
</dbReference>
<dbReference type="OrthoDB" id="9803139at2"/>
<dbReference type="InterPro" id="IPR005225">
    <property type="entry name" value="Small_GTP-bd"/>
</dbReference>
<dbReference type="PRINTS" id="PR00315">
    <property type="entry name" value="ELONGATNFCT"/>
</dbReference>
<dbReference type="Pfam" id="PF00009">
    <property type="entry name" value="GTP_EFTU"/>
    <property type="match status" value="1"/>
</dbReference>
<dbReference type="CDD" id="cd04171">
    <property type="entry name" value="SelB"/>
    <property type="match status" value="1"/>
</dbReference>
<protein>
    <recommendedName>
        <fullName evidence="2">Selenocysteine-specific elongation factor</fullName>
    </recommendedName>
    <alternativeName>
        <fullName evidence="8">SelB translation factor</fullName>
    </alternativeName>
</protein>
<dbReference type="NCBIfam" id="TIGR00231">
    <property type="entry name" value="small_GTP"/>
    <property type="match status" value="1"/>
</dbReference>
<dbReference type="InterPro" id="IPR004161">
    <property type="entry name" value="EFTu-like_2"/>
</dbReference>
<comment type="function">
    <text evidence="7">Translation factor necessary for the incorporation of selenocysteine into proteins. It probably replaces EF-Tu for the insertion of selenocysteine directed by the UGA codon. SelB binds GTP and GDP.</text>
</comment>
<gene>
    <name evidence="10" type="ORF">SAMN05421848_2957</name>
</gene>
<dbReference type="SUPFAM" id="SSF50447">
    <property type="entry name" value="Translation proteins"/>
    <property type="match status" value="1"/>
</dbReference>
<dbReference type="Gene3D" id="1.10.10.10">
    <property type="entry name" value="Winged helix-like DNA-binding domain superfamily/Winged helix DNA-binding domain"/>
    <property type="match status" value="3"/>
</dbReference>
<dbReference type="InterPro" id="IPR057335">
    <property type="entry name" value="Beta-barrel_SelB"/>
</dbReference>
<keyword evidence="6" id="KW-0342">GTP-binding</keyword>
<evidence type="ECO:0000256" key="5">
    <source>
        <dbReference type="ARBA" id="ARBA00022917"/>
    </source>
</evidence>
<dbReference type="InterPro" id="IPR015190">
    <property type="entry name" value="Elong_fac_SelB-wing-hlx_typ-2"/>
</dbReference>
<keyword evidence="3" id="KW-0963">Cytoplasm</keyword>
<dbReference type="PROSITE" id="PS51722">
    <property type="entry name" value="G_TR_2"/>
    <property type="match status" value="1"/>
</dbReference>
<dbReference type="InterPro" id="IPR048931">
    <property type="entry name" value="WHD_2nd_SelB_bact"/>
</dbReference>